<feature type="compositionally biased region" description="Basic and acidic residues" evidence="1">
    <location>
        <begin position="583"/>
        <end position="593"/>
    </location>
</feature>
<feature type="compositionally biased region" description="Polar residues" evidence="1">
    <location>
        <begin position="452"/>
        <end position="461"/>
    </location>
</feature>
<name>A0A5S6QKU2_TRIMR</name>
<feature type="compositionally biased region" description="Polar residues" evidence="1">
    <location>
        <begin position="468"/>
        <end position="480"/>
    </location>
</feature>
<keyword evidence="2" id="KW-0732">Signal</keyword>
<feature type="compositionally biased region" description="Basic and acidic residues" evidence="1">
    <location>
        <begin position="677"/>
        <end position="696"/>
    </location>
</feature>
<evidence type="ECO:0000256" key="2">
    <source>
        <dbReference type="SAM" id="SignalP"/>
    </source>
</evidence>
<evidence type="ECO:0000313" key="4">
    <source>
        <dbReference type="WBParaSite" id="TMUE_2000007794.1"/>
    </source>
</evidence>
<feature type="compositionally biased region" description="Basic and acidic residues" evidence="1">
    <location>
        <begin position="606"/>
        <end position="624"/>
    </location>
</feature>
<feature type="compositionally biased region" description="Low complexity" evidence="1">
    <location>
        <begin position="44"/>
        <end position="53"/>
    </location>
</feature>
<evidence type="ECO:0000313" key="3">
    <source>
        <dbReference type="Proteomes" id="UP000046395"/>
    </source>
</evidence>
<dbReference type="Proteomes" id="UP000046395">
    <property type="component" value="Unassembled WGS sequence"/>
</dbReference>
<feature type="compositionally biased region" description="Polar residues" evidence="1">
    <location>
        <begin position="909"/>
        <end position="919"/>
    </location>
</feature>
<feature type="compositionally biased region" description="Basic and acidic residues" evidence="1">
    <location>
        <begin position="411"/>
        <end position="432"/>
    </location>
</feature>
<sequence>MDLSVILTLLITCFLLTRTISIRDIGMIALEMVNVVSTILSTTTAATSRSTDSQQRKGCLSSDRTSKLDDHETAGPARTIKTSRTTNVAKCASASRSDASSESAKLVHSGRAEKFAISNQQRQLKVGQESPSSATQYNIDLSPILSRDDLAAKPAKESQTLSRTSLRDNSDERRKLLLENVASESDTETISFKSFRNGNKEDMEKRMTPPEVKGMSEGIESYEELPDDRQMHLLDGEQQREHEASGLAEQAAMQGMEGSDTPLLDKLISPDDDEGGSNQLHEFRDRHQEEVMANSMYDWGDHEGWPGNEIAVQYGDKQDKIRESEGEANEDRRMLLAYLNDSMAKWREKVERIKKNSNGRKEESIRPKLKKRAATYDCIWNINGHGKIGVPIEAIIEQWRSRAMKRLYENAEEDKSSETEPPKRLHSWDNIHVDNATMTNMKEDRRSKEGTNETAARGQSTKKADVQATEQSPNDNQAQETIKPKGIAKLLSGLPEGKLLKELNGIAQAIEAQKGAPAASGQTGKPNGKVPAGVRKEHKPVLHGKFESKEQLLAALTEGFLKIHKRAMELERLKQERRKQKRGSKEGKGENGKHTTASNIRGMKHQLKDGAAERLGRVTPPERRVGRHKHKMHVTQANDRKAKTTGKGGENHGERHAGKVHSKMRKELYQLQGRRAKSNEDGQQRRDKYKTPEKNRVASPRCKSQPAMKDRVHHKYKEHKHRRSPTHEHHHHHRHHHHRSSPSRKGSRSKSKKGRSKIHKHGQAEELKIHQHEQNDKMLVRAKSEKQLAGRYPQKGESIKTPSHKAKLSPQRVHGQQMPEDGSPRKGMQAKNEHKKKHDKHGRAAVPGVQEKDRNLKKKALGADKEISKAKKKKGSKSDSDKSSDRPGKKGKAKALEQAKQVGDKPRGGSTSKQVGSKK</sequence>
<reference evidence="4" key="1">
    <citation type="submission" date="2019-12" db="UniProtKB">
        <authorList>
            <consortium name="WormBaseParasite"/>
        </authorList>
    </citation>
    <scope>IDENTIFICATION</scope>
</reference>
<dbReference type="WBParaSite" id="TMUE_2000007794.1">
    <property type="protein sequence ID" value="TMUE_2000007794.1"/>
    <property type="gene ID" value="WBGene00290339"/>
</dbReference>
<feature type="compositionally biased region" description="Basic and acidic residues" evidence="1">
    <location>
        <begin position="876"/>
        <end position="907"/>
    </location>
</feature>
<feature type="compositionally biased region" description="Basic residues" evidence="1">
    <location>
        <begin position="711"/>
        <end position="761"/>
    </location>
</feature>
<protein>
    <submittedName>
        <fullName evidence="4">Uncharacterized protein</fullName>
    </submittedName>
</protein>
<evidence type="ECO:0000256" key="1">
    <source>
        <dbReference type="SAM" id="MobiDB-lite"/>
    </source>
</evidence>
<accession>A0A5S6QKU2</accession>
<feature type="region of interest" description="Disordered" evidence="1">
    <location>
        <begin position="178"/>
        <end position="216"/>
    </location>
</feature>
<feature type="compositionally biased region" description="Basic and acidic residues" evidence="1">
    <location>
        <begin position="198"/>
        <end position="208"/>
    </location>
</feature>
<organism evidence="3 4">
    <name type="scientific">Trichuris muris</name>
    <name type="common">Mouse whipworm</name>
    <dbReference type="NCBI Taxonomy" id="70415"/>
    <lineage>
        <taxon>Eukaryota</taxon>
        <taxon>Metazoa</taxon>
        <taxon>Ecdysozoa</taxon>
        <taxon>Nematoda</taxon>
        <taxon>Enoplea</taxon>
        <taxon>Dorylaimia</taxon>
        <taxon>Trichinellida</taxon>
        <taxon>Trichuridae</taxon>
        <taxon>Trichuris</taxon>
    </lineage>
</organism>
<feature type="region of interest" description="Disordered" evidence="1">
    <location>
        <begin position="571"/>
        <end position="919"/>
    </location>
</feature>
<keyword evidence="3" id="KW-1185">Reference proteome</keyword>
<feature type="compositionally biased region" description="Basic residues" evidence="1">
    <location>
        <begin position="833"/>
        <end position="843"/>
    </location>
</feature>
<feature type="region of interest" description="Disordered" evidence="1">
    <location>
        <begin position="411"/>
        <end position="482"/>
    </location>
</feature>
<feature type="signal peptide" evidence="2">
    <location>
        <begin position="1"/>
        <end position="21"/>
    </location>
</feature>
<feature type="compositionally biased region" description="Basic and acidic residues" evidence="1">
    <location>
        <begin position="441"/>
        <end position="451"/>
    </location>
</feature>
<feature type="compositionally biased region" description="Basic and acidic residues" evidence="1">
    <location>
        <begin position="64"/>
        <end position="73"/>
    </location>
</feature>
<feature type="compositionally biased region" description="Polar residues" evidence="1">
    <location>
        <begin position="182"/>
        <end position="197"/>
    </location>
</feature>
<proteinExistence type="predicted"/>
<feature type="chain" id="PRO_5024312845" evidence="2">
    <location>
        <begin position="22"/>
        <end position="919"/>
    </location>
</feature>
<dbReference type="AlphaFoldDB" id="A0A5S6QKU2"/>
<feature type="compositionally biased region" description="Basic and acidic residues" evidence="1">
    <location>
        <begin position="762"/>
        <end position="788"/>
    </location>
</feature>
<feature type="region of interest" description="Disordered" evidence="1">
    <location>
        <begin position="44"/>
        <end position="94"/>
    </location>
</feature>
<feature type="region of interest" description="Disordered" evidence="1">
    <location>
        <begin position="238"/>
        <end position="285"/>
    </location>
</feature>